<evidence type="ECO:0000259" key="4">
    <source>
        <dbReference type="PROSITE" id="PS50271"/>
    </source>
</evidence>
<dbReference type="EMBL" id="CAICTM010000809">
    <property type="protein sequence ID" value="CAB9516833.1"/>
    <property type="molecule type" value="Genomic_DNA"/>
</dbReference>
<keyword evidence="6" id="KW-1185">Reference proteome</keyword>
<dbReference type="Gene3D" id="3.30.40.10">
    <property type="entry name" value="Zinc/RING finger domain, C3HC4 (zinc finger)"/>
    <property type="match status" value="1"/>
</dbReference>
<dbReference type="OrthoDB" id="273556at2759"/>
<sequence length="625" mass="69211">MFAAFSLEVVMDGYKEEKSNKSSSPSTLIATACSVRVSREHHDDPRSQQFLAVMVPHTMVESSLRRTVFDRSNNKKNIYPRNSKCLWLAHTDRTKLSRDLLPRLHPIFNRTGTASSNNNSGTSSNKSNKTSNNNHQSTRNAGDEGTSLAIRAIFTTLGTGQQSPADVVLLDITPPSSSAAGRDKKVLSPSEILQAVNGDCILEEPNAILKVLIISNVHIASSPMNLLASDASLEVPLCPVCLHRISPARLGLPKPLNHHLCSKFCPTTTTNHRPGIAAALVNSDATAETSMGCPKQRFLSPWSEPSNCIACRVIRDYQTVGAGTHTMASVYCNQPKCALHKTLWVCLTCGFCGCGRYSNKHAEAHFLESGHNYSLELATLRIWDYVNGEFVHRGDQLECPAGRQQRARAMQIQQQIAASLGDAATVVPPAAAPWEQQQPYYWDHGDEKSPKKAIMIGEEYEALLQSALEEQAQHYEGEISRLRAALTAEQVDMGSLTKEELEEIAKLKLEIAEFRGELDVVGRDLVDVQAQEAGLRADSQRLLREQQVAHDLLKTIQEESKREVEQGRTQMEELDQQIADLTANLRMRHQFSQNQELTNADIFGTTTDPGRAANKKGKLRRLFRK</sequence>
<dbReference type="GO" id="GO:0005737">
    <property type="term" value="C:cytoplasm"/>
    <property type="evidence" value="ECO:0007669"/>
    <property type="project" value="TreeGrafter"/>
</dbReference>
<feature type="compositionally biased region" description="Low complexity" evidence="3">
    <location>
        <begin position="111"/>
        <end position="134"/>
    </location>
</feature>
<evidence type="ECO:0000256" key="1">
    <source>
        <dbReference type="PROSITE-ProRule" id="PRU00502"/>
    </source>
</evidence>
<feature type="coiled-coil region" evidence="2">
    <location>
        <begin position="557"/>
        <end position="584"/>
    </location>
</feature>
<dbReference type="PANTHER" id="PTHR24007:SF7">
    <property type="entry name" value="BRCA1-ASSOCIATED PROTEIN"/>
    <property type="match status" value="1"/>
</dbReference>
<reference evidence="5" key="1">
    <citation type="submission" date="2020-06" db="EMBL/GenBank/DDBJ databases">
        <authorList>
            <consortium name="Plant Systems Biology data submission"/>
        </authorList>
    </citation>
    <scope>NUCLEOTIDE SEQUENCE</scope>
    <source>
        <strain evidence="5">D6</strain>
    </source>
</reference>
<feature type="region of interest" description="Disordered" evidence="3">
    <location>
        <begin position="600"/>
        <end position="619"/>
    </location>
</feature>
<dbReference type="InterPro" id="IPR013083">
    <property type="entry name" value="Znf_RING/FYVE/PHD"/>
</dbReference>
<dbReference type="InterPro" id="IPR001607">
    <property type="entry name" value="Znf_UBP"/>
</dbReference>
<feature type="coiled-coil region" evidence="2">
    <location>
        <begin position="465"/>
        <end position="517"/>
    </location>
</feature>
<feature type="domain" description="UBP-type" evidence="4">
    <location>
        <begin position="291"/>
        <end position="411"/>
    </location>
</feature>
<keyword evidence="1" id="KW-0479">Metal-binding</keyword>
<dbReference type="GO" id="GO:0016567">
    <property type="term" value="P:protein ubiquitination"/>
    <property type="evidence" value="ECO:0007669"/>
    <property type="project" value="TreeGrafter"/>
</dbReference>
<dbReference type="SMART" id="SM00290">
    <property type="entry name" value="ZnF_UBP"/>
    <property type="match status" value="1"/>
</dbReference>
<dbReference type="Pfam" id="PF02148">
    <property type="entry name" value="zf-UBP"/>
    <property type="match status" value="1"/>
</dbReference>
<evidence type="ECO:0000256" key="2">
    <source>
        <dbReference type="SAM" id="Coils"/>
    </source>
</evidence>
<organism evidence="5 6">
    <name type="scientific">Seminavis robusta</name>
    <dbReference type="NCBI Taxonomy" id="568900"/>
    <lineage>
        <taxon>Eukaryota</taxon>
        <taxon>Sar</taxon>
        <taxon>Stramenopiles</taxon>
        <taxon>Ochrophyta</taxon>
        <taxon>Bacillariophyta</taxon>
        <taxon>Bacillariophyceae</taxon>
        <taxon>Bacillariophycidae</taxon>
        <taxon>Naviculales</taxon>
        <taxon>Naviculaceae</taxon>
        <taxon>Seminavis</taxon>
    </lineage>
</organism>
<dbReference type="PANTHER" id="PTHR24007">
    <property type="entry name" value="BRCA1-ASSOCIATED PROTEIN"/>
    <property type="match status" value="1"/>
</dbReference>
<keyword evidence="1" id="KW-0862">Zinc</keyword>
<keyword evidence="1" id="KW-0863">Zinc-finger</keyword>
<evidence type="ECO:0000313" key="6">
    <source>
        <dbReference type="Proteomes" id="UP001153069"/>
    </source>
</evidence>
<comment type="caution">
    <text evidence="5">The sequence shown here is derived from an EMBL/GenBank/DDBJ whole genome shotgun (WGS) entry which is preliminary data.</text>
</comment>
<feature type="region of interest" description="Disordered" evidence="3">
    <location>
        <begin position="108"/>
        <end position="143"/>
    </location>
</feature>
<dbReference type="GO" id="GO:0008270">
    <property type="term" value="F:zinc ion binding"/>
    <property type="evidence" value="ECO:0007669"/>
    <property type="project" value="UniProtKB-KW"/>
</dbReference>
<dbReference type="AlphaFoldDB" id="A0A9N8HIU4"/>
<evidence type="ECO:0000256" key="3">
    <source>
        <dbReference type="SAM" id="MobiDB-lite"/>
    </source>
</evidence>
<keyword evidence="2" id="KW-0175">Coiled coil</keyword>
<protein>
    <submittedName>
        <fullName evidence="5">BRCA1-associated protein</fullName>
    </submittedName>
</protein>
<dbReference type="Proteomes" id="UP001153069">
    <property type="component" value="Unassembled WGS sequence"/>
</dbReference>
<proteinExistence type="predicted"/>
<dbReference type="PROSITE" id="PS50271">
    <property type="entry name" value="ZF_UBP"/>
    <property type="match status" value="1"/>
</dbReference>
<dbReference type="GO" id="GO:0061630">
    <property type="term" value="F:ubiquitin protein ligase activity"/>
    <property type="evidence" value="ECO:0007669"/>
    <property type="project" value="TreeGrafter"/>
</dbReference>
<dbReference type="GO" id="GO:0007265">
    <property type="term" value="P:Ras protein signal transduction"/>
    <property type="evidence" value="ECO:0007669"/>
    <property type="project" value="TreeGrafter"/>
</dbReference>
<accession>A0A9N8HIU4</accession>
<evidence type="ECO:0000313" key="5">
    <source>
        <dbReference type="EMBL" id="CAB9516833.1"/>
    </source>
</evidence>
<gene>
    <name evidence="5" type="ORF">SEMRO_810_G205700.1</name>
</gene>
<name>A0A9N8HIU4_9STRA</name>
<dbReference type="SUPFAM" id="SSF57850">
    <property type="entry name" value="RING/U-box"/>
    <property type="match status" value="1"/>
</dbReference>